<evidence type="ECO:0000313" key="2">
    <source>
        <dbReference type="EMBL" id="MBL0427859.1"/>
    </source>
</evidence>
<dbReference type="EMBL" id="JAEQND010000013">
    <property type="protein sequence ID" value="MBL0427859.1"/>
    <property type="molecule type" value="Genomic_DNA"/>
</dbReference>
<feature type="transmembrane region" description="Helical" evidence="1">
    <location>
        <begin position="52"/>
        <end position="70"/>
    </location>
</feature>
<protein>
    <submittedName>
        <fullName evidence="2">Uncharacterized protein</fullName>
    </submittedName>
</protein>
<evidence type="ECO:0000256" key="1">
    <source>
        <dbReference type="SAM" id="Phobius"/>
    </source>
</evidence>
<accession>A0ABS1JUF7</accession>
<reference evidence="2 3" key="1">
    <citation type="journal article" date="2017" name="Int. J. Syst. Evol. Microbiol.">
        <title>Ramlibacter alkalitolerans sp. nov., alkali-tolerant bacterium isolated from soil of ginseng.</title>
        <authorList>
            <person name="Lee D.H."/>
            <person name="Cha C.J."/>
        </authorList>
    </citation>
    <scope>NUCLEOTIDE SEQUENCE [LARGE SCALE GENOMIC DNA]</scope>
    <source>
        <strain evidence="2 3">KACC 19305</strain>
    </source>
</reference>
<gene>
    <name evidence="2" type="ORF">JI746_22320</name>
</gene>
<dbReference type="Proteomes" id="UP000622707">
    <property type="component" value="Unassembled WGS sequence"/>
</dbReference>
<keyword evidence="1" id="KW-0812">Transmembrane</keyword>
<proteinExistence type="predicted"/>
<organism evidence="2 3">
    <name type="scientific">Ramlibacter alkalitolerans</name>
    <dbReference type="NCBI Taxonomy" id="2039631"/>
    <lineage>
        <taxon>Bacteria</taxon>
        <taxon>Pseudomonadati</taxon>
        <taxon>Pseudomonadota</taxon>
        <taxon>Betaproteobacteria</taxon>
        <taxon>Burkholderiales</taxon>
        <taxon>Comamonadaceae</taxon>
        <taxon>Ramlibacter</taxon>
    </lineage>
</organism>
<evidence type="ECO:0000313" key="3">
    <source>
        <dbReference type="Proteomes" id="UP000622707"/>
    </source>
</evidence>
<keyword evidence="3" id="KW-1185">Reference proteome</keyword>
<comment type="caution">
    <text evidence="2">The sequence shown here is derived from an EMBL/GenBank/DDBJ whole genome shotgun (WGS) entry which is preliminary data.</text>
</comment>
<keyword evidence="1" id="KW-1133">Transmembrane helix</keyword>
<sequence>MTATRTTFLPSRAVAIALLVPLLLPALRALVVSALGHIPALSPEHVFALKHLVSLGLACAGVSLAVLWPAKA</sequence>
<keyword evidence="1" id="KW-0472">Membrane</keyword>
<name>A0ABS1JUF7_9BURK</name>
<dbReference type="RefSeq" id="WP_201692490.1">
    <property type="nucleotide sequence ID" value="NZ_JAEQND010000013.1"/>
</dbReference>